<comment type="similarity">
    <text evidence="1 6 7">Belongs to the peptidase S8 family.</text>
</comment>
<evidence type="ECO:0000256" key="2">
    <source>
        <dbReference type="ARBA" id="ARBA00022670"/>
    </source>
</evidence>
<dbReference type="AlphaFoldDB" id="A0A229ULL0"/>
<evidence type="ECO:0000256" key="7">
    <source>
        <dbReference type="RuleBase" id="RU003355"/>
    </source>
</evidence>
<dbReference type="InterPro" id="IPR022398">
    <property type="entry name" value="Peptidase_S8_His-AS"/>
</dbReference>
<dbReference type="PROSITE" id="PS00138">
    <property type="entry name" value="SUBTILASE_SER"/>
    <property type="match status" value="1"/>
</dbReference>
<dbReference type="PROSITE" id="PS00137">
    <property type="entry name" value="SUBTILASE_HIS"/>
    <property type="match status" value="1"/>
</dbReference>
<gene>
    <name evidence="9" type="ORF">CF651_20985</name>
</gene>
<dbReference type="CDD" id="cd07487">
    <property type="entry name" value="Peptidases_S8_1"/>
    <property type="match status" value="1"/>
</dbReference>
<dbReference type="EMBL" id="NMQW01000033">
    <property type="protein sequence ID" value="OXM84263.1"/>
    <property type="molecule type" value="Genomic_DNA"/>
</dbReference>
<dbReference type="PROSITE" id="PS00136">
    <property type="entry name" value="SUBTILASE_ASP"/>
    <property type="match status" value="1"/>
</dbReference>
<keyword evidence="2 6" id="KW-0645">Protease</keyword>
<dbReference type="GO" id="GO:0006508">
    <property type="term" value="P:proteolysis"/>
    <property type="evidence" value="ECO:0007669"/>
    <property type="project" value="UniProtKB-KW"/>
</dbReference>
<dbReference type="PRINTS" id="PR00723">
    <property type="entry name" value="SUBTILISIN"/>
</dbReference>
<evidence type="ECO:0000259" key="8">
    <source>
        <dbReference type="Pfam" id="PF00082"/>
    </source>
</evidence>
<dbReference type="PROSITE" id="PS51892">
    <property type="entry name" value="SUBTILASE"/>
    <property type="match status" value="1"/>
</dbReference>
<keyword evidence="3 6" id="KW-0378">Hydrolase</keyword>
<evidence type="ECO:0000256" key="3">
    <source>
        <dbReference type="ARBA" id="ARBA00022801"/>
    </source>
</evidence>
<dbReference type="PANTHER" id="PTHR43806:SF65">
    <property type="entry name" value="SERINE PROTEASE APRX"/>
    <property type="match status" value="1"/>
</dbReference>
<accession>A0A229ULL0</accession>
<dbReference type="Gene3D" id="3.40.50.200">
    <property type="entry name" value="Peptidase S8/S53 domain"/>
    <property type="match status" value="1"/>
</dbReference>
<reference evidence="9 10" key="1">
    <citation type="submission" date="2017-07" db="EMBL/GenBank/DDBJ databases">
        <title>Genome sequencing and assembly of Paenibacillus rigui.</title>
        <authorList>
            <person name="Mayilraj S."/>
        </authorList>
    </citation>
    <scope>NUCLEOTIDE SEQUENCE [LARGE SCALE GENOMIC DNA]</scope>
    <source>
        <strain evidence="9 10">JCM 16352</strain>
    </source>
</reference>
<dbReference type="InterPro" id="IPR036852">
    <property type="entry name" value="Peptidase_S8/S53_dom_sf"/>
</dbReference>
<organism evidence="9 10">
    <name type="scientific">Paenibacillus rigui</name>
    <dbReference type="NCBI Taxonomy" id="554312"/>
    <lineage>
        <taxon>Bacteria</taxon>
        <taxon>Bacillati</taxon>
        <taxon>Bacillota</taxon>
        <taxon>Bacilli</taxon>
        <taxon>Bacillales</taxon>
        <taxon>Paenibacillaceae</taxon>
        <taxon>Paenibacillus</taxon>
    </lineage>
</organism>
<feature type="domain" description="Peptidase S8/S53" evidence="8">
    <location>
        <begin position="119"/>
        <end position="388"/>
    </location>
</feature>
<evidence type="ECO:0000256" key="5">
    <source>
        <dbReference type="PIRSR" id="PIRSR615500-1"/>
    </source>
</evidence>
<protein>
    <submittedName>
        <fullName evidence="9">Peptidase S8</fullName>
    </submittedName>
</protein>
<feature type="active site" description="Charge relay system" evidence="5 6">
    <location>
        <position position="128"/>
    </location>
</feature>
<dbReference type="PANTHER" id="PTHR43806">
    <property type="entry name" value="PEPTIDASE S8"/>
    <property type="match status" value="1"/>
</dbReference>
<dbReference type="InterPro" id="IPR023827">
    <property type="entry name" value="Peptidase_S8_Asp-AS"/>
</dbReference>
<dbReference type="InterPro" id="IPR015500">
    <property type="entry name" value="Peptidase_S8_subtilisin-rel"/>
</dbReference>
<dbReference type="InterPro" id="IPR023828">
    <property type="entry name" value="Peptidase_S8_Ser-AS"/>
</dbReference>
<sequence>MGNKNIRPMTRTLQQALNRTSRKPDSKALIPVIVQFQSPDHRKQAADLKKRIAGHAYREKGHLWVIRGWSAHVSRACLKRICACKGVSKVYMDRRNKALLNIATPSVGGTAARKKGITGKGVTIAILDTGIAAHPDLTKPGNRIAGFKDFIHGRSKPYDDNGHGTHVAGDAAGNGYASKGKYRGIAPQAKLVGVKVLDQNGSGFDSTIIRGIQWCITNRKRYGIRVLNLSLGKPATERWTRDPLCRAIDKAVKAGIVVTVAAGNEGPGPRTISSPGITPSAITVGAVNDRRTIRQSDDRMAGFSSRGPAYGGIKKPDLVAPGVGIVSLRVPGSLFDRTVPRGKLGKYYIRLSGTSFSSPLTAGAAALLLQKQPGLRPSQVKQRLKAKTFPLPFGQYARGSGELNVRFAAGKKR</sequence>
<keyword evidence="10" id="KW-1185">Reference proteome</keyword>
<evidence type="ECO:0000313" key="10">
    <source>
        <dbReference type="Proteomes" id="UP000215509"/>
    </source>
</evidence>
<dbReference type="Proteomes" id="UP000215509">
    <property type="component" value="Unassembled WGS sequence"/>
</dbReference>
<feature type="active site" description="Charge relay system" evidence="5 6">
    <location>
        <position position="355"/>
    </location>
</feature>
<dbReference type="SUPFAM" id="SSF52743">
    <property type="entry name" value="Subtilisin-like"/>
    <property type="match status" value="1"/>
</dbReference>
<dbReference type="InterPro" id="IPR000209">
    <property type="entry name" value="Peptidase_S8/S53_dom"/>
</dbReference>
<keyword evidence="4 6" id="KW-0720">Serine protease</keyword>
<evidence type="ECO:0000256" key="6">
    <source>
        <dbReference type="PROSITE-ProRule" id="PRU01240"/>
    </source>
</evidence>
<evidence type="ECO:0000256" key="4">
    <source>
        <dbReference type="ARBA" id="ARBA00022825"/>
    </source>
</evidence>
<comment type="caution">
    <text evidence="9">The sequence shown here is derived from an EMBL/GenBank/DDBJ whole genome shotgun (WGS) entry which is preliminary data.</text>
</comment>
<proteinExistence type="inferred from homology"/>
<dbReference type="RefSeq" id="WP_094016835.1">
    <property type="nucleotide sequence ID" value="NZ_NMQW01000033.1"/>
</dbReference>
<name>A0A229ULL0_9BACL</name>
<dbReference type="OrthoDB" id="9798386at2"/>
<feature type="active site" description="Charge relay system" evidence="5 6">
    <location>
        <position position="163"/>
    </location>
</feature>
<dbReference type="InterPro" id="IPR050131">
    <property type="entry name" value="Peptidase_S8_subtilisin-like"/>
</dbReference>
<dbReference type="Pfam" id="PF00082">
    <property type="entry name" value="Peptidase_S8"/>
    <property type="match status" value="1"/>
</dbReference>
<evidence type="ECO:0000313" key="9">
    <source>
        <dbReference type="EMBL" id="OXM84263.1"/>
    </source>
</evidence>
<dbReference type="GO" id="GO:0004252">
    <property type="term" value="F:serine-type endopeptidase activity"/>
    <property type="evidence" value="ECO:0007669"/>
    <property type="project" value="UniProtKB-UniRule"/>
</dbReference>
<evidence type="ECO:0000256" key="1">
    <source>
        <dbReference type="ARBA" id="ARBA00011073"/>
    </source>
</evidence>